<evidence type="ECO:0000313" key="2">
    <source>
        <dbReference type="Proteomes" id="UP001615550"/>
    </source>
</evidence>
<comment type="caution">
    <text evidence="1">The sequence shown here is derived from an EMBL/GenBank/DDBJ whole genome shotgun (WGS) entry which is preliminary data.</text>
</comment>
<dbReference type="RefSeq" id="WP_400187414.1">
    <property type="nucleotide sequence ID" value="NZ_JBGORX010000002.1"/>
</dbReference>
<proteinExistence type="predicted"/>
<evidence type="ECO:0000313" key="1">
    <source>
        <dbReference type="EMBL" id="MFJ1268568.1"/>
    </source>
</evidence>
<accession>A0ABW8D791</accession>
<dbReference type="EMBL" id="JBGORX010000002">
    <property type="protein sequence ID" value="MFJ1268568.1"/>
    <property type="molecule type" value="Genomic_DNA"/>
</dbReference>
<sequence length="748" mass="85935">MTDVLGSISALALNQPGVQITEGLLVLAAAAGVGGYFAGKKIVGIIHRDWLAYEEKKHKTQIEAINKLHKKYLSSLSTSSGAQITALPQIFQYKADNKTIESLHYNADELDDIGAVPPEAPTQLALYEQYTLDAILKLKAYYHDLSSKEDTTAGVLSYLMNMLQNRCLSFAGYEYDITYLNALISFINNYASMKNTENDSHFSRLMDVYTPLKFAVQELEKHKESMSLRDMVEETRKACLDTNNQLIRLMVRIIIPEKYDALIETVTHRELQEDILRKQYVDIEKWGIVFKSKHEIDLPNSIFHNWIMGLSNYFLKAQEPTAILHGKAFMQPDELFSFINWARDVAARPEPEKQNNPHYRQQKQQYNDDRKKLHDAFNLIHKVFVHAPCFVNSKLHKAKAKEEFLVVDSDEELLAATEFIAQFGHLLHGLISLQGQCTSLSSQIQELGLNFFNNKQNFERTFATFNELYAIAQHDLHTMQTKLVDIDVANENVMRIAYKIELQNQMDKALKNIASRLLVLADKVRHYKNKYPKTQEESTEELLADGEFFVKMYRQKPAPEPLALDTEEVSLSLETQPQPLPIPLQPTLIQMKNKLGQLSNQLYTEIAHISDGRKNDPHQQKYNAIYDSLKSLELKSISLLEEMEKLQDKQQEGDPDRADKAQKLYKFTVSLYESTIEFLAQIPEERSNSLDGFTQKMRAQLKAPENNAFINRHYNGLSKWINDHVCFFPTNTRKKVIALEHAYENLSL</sequence>
<name>A0ABW8D791_9GAMM</name>
<protein>
    <submittedName>
        <fullName evidence="1">Uncharacterized protein</fullName>
    </submittedName>
</protein>
<reference evidence="1 2" key="1">
    <citation type="submission" date="2024-08" db="EMBL/GenBank/DDBJ databases">
        <title>Draft Genome Sequence of Legionella lytica strain DSB2004, Isolated From a Fire Sprinkler System.</title>
        <authorList>
            <person name="Everhart A.D."/>
            <person name="Kidane D.T."/>
            <person name="Farone A.L."/>
            <person name="Farone M.B."/>
        </authorList>
    </citation>
    <scope>NUCLEOTIDE SEQUENCE [LARGE SCALE GENOMIC DNA]</scope>
    <source>
        <strain evidence="1 2">DSB2004</strain>
    </source>
</reference>
<gene>
    <name evidence="1" type="ORF">ACD661_08390</name>
</gene>
<organism evidence="1 2">
    <name type="scientific">Legionella lytica</name>
    <dbReference type="NCBI Taxonomy" id="96232"/>
    <lineage>
        <taxon>Bacteria</taxon>
        <taxon>Pseudomonadati</taxon>
        <taxon>Pseudomonadota</taxon>
        <taxon>Gammaproteobacteria</taxon>
        <taxon>Legionellales</taxon>
        <taxon>Legionellaceae</taxon>
        <taxon>Legionella</taxon>
    </lineage>
</organism>
<dbReference type="Proteomes" id="UP001615550">
    <property type="component" value="Unassembled WGS sequence"/>
</dbReference>
<keyword evidence="2" id="KW-1185">Reference proteome</keyword>